<organism evidence="1 2">
    <name type="scientific">Decorospora gaudefroyi</name>
    <dbReference type="NCBI Taxonomy" id="184978"/>
    <lineage>
        <taxon>Eukaryota</taxon>
        <taxon>Fungi</taxon>
        <taxon>Dikarya</taxon>
        <taxon>Ascomycota</taxon>
        <taxon>Pezizomycotina</taxon>
        <taxon>Dothideomycetes</taxon>
        <taxon>Pleosporomycetidae</taxon>
        <taxon>Pleosporales</taxon>
        <taxon>Pleosporineae</taxon>
        <taxon>Pleosporaceae</taxon>
        <taxon>Decorospora</taxon>
    </lineage>
</organism>
<name>A0A6A5KDE9_9PLEO</name>
<dbReference type="Proteomes" id="UP000800040">
    <property type="component" value="Unassembled WGS sequence"/>
</dbReference>
<proteinExistence type="predicted"/>
<reference evidence="1" key="1">
    <citation type="submission" date="2020-01" db="EMBL/GenBank/DDBJ databases">
        <authorList>
            <consortium name="DOE Joint Genome Institute"/>
            <person name="Haridas S."/>
            <person name="Albert R."/>
            <person name="Binder M."/>
            <person name="Bloem J."/>
            <person name="Labutti K."/>
            <person name="Salamov A."/>
            <person name="Andreopoulos B."/>
            <person name="Baker S.E."/>
            <person name="Barry K."/>
            <person name="Bills G."/>
            <person name="Bluhm B.H."/>
            <person name="Cannon C."/>
            <person name="Castanera R."/>
            <person name="Culley D.E."/>
            <person name="Daum C."/>
            <person name="Ezra D."/>
            <person name="Gonzalez J.B."/>
            <person name="Henrissat B."/>
            <person name="Kuo A."/>
            <person name="Liang C."/>
            <person name="Lipzen A."/>
            <person name="Lutzoni F."/>
            <person name="Magnuson J."/>
            <person name="Mondo S."/>
            <person name="Nolan M."/>
            <person name="Ohm R."/>
            <person name="Pangilinan J."/>
            <person name="Park H.-J."/>
            <person name="Ramirez L."/>
            <person name="Alfaro M."/>
            <person name="Sun H."/>
            <person name="Tritt A."/>
            <person name="Yoshinaga Y."/>
            <person name="Zwiers L.-H."/>
            <person name="Turgeon B.G."/>
            <person name="Goodwin S.B."/>
            <person name="Spatafora J.W."/>
            <person name="Crous P.W."/>
            <person name="Grigoriev I.V."/>
        </authorList>
    </citation>
    <scope>NUCLEOTIDE SEQUENCE</scope>
    <source>
        <strain evidence="1">P77</strain>
    </source>
</reference>
<sequence>MRYKRKSFPPENYRDWEDGCRALAGLPRLHLFQVDMVIWDEKQYFEPSAGIVEDEALVFILVALKLINARKFTVELNIELLDNVKTALGPVPFEILRHNKLHDNASNASNAL</sequence>
<protein>
    <submittedName>
        <fullName evidence="1">Uncharacterized protein</fullName>
    </submittedName>
</protein>
<dbReference type="AlphaFoldDB" id="A0A6A5KDE9"/>
<accession>A0A6A5KDE9</accession>
<evidence type="ECO:0000313" key="2">
    <source>
        <dbReference type="Proteomes" id="UP000800040"/>
    </source>
</evidence>
<dbReference type="OrthoDB" id="4757095at2759"/>
<evidence type="ECO:0000313" key="1">
    <source>
        <dbReference type="EMBL" id="KAF1836065.1"/>
    </source>
</evidence>
<keyword evidence="2" id="KW-1185">Reference proteome</keyword>
<gene>
    <name evidence="1" type="ORF">BDW02DRAFT_596730</name>
</gene>
<dbReference type="EMBL" id="ML975278">
    <property type="protein sequence ID" value="KAF1836065.1"/>
    <property type="molecule type" value="Genomic_DNA"/>
</dbReference>